<feature type="region of interest" description="Disordered" evidence="1">
    <location>
        <begin position="172"/>
        <end position="218"/>
    </location>
</feature>
<feature type="compositionally biased region" description="Basic and acidic residues" evidence="1">
    <location>
        <begin position="172"/>
        <end position="181"/>
    </location>
</feature>
<comment type="caution">
    <text evidence="3">The sequence shown here is derived from an EMBL/GenBank/DDBJ whole genome shotgun (WGS) entry which is preliminary data.</text>
</comment>
<dbReference type="InterPro" id="IPR010982">
    <property type="entry name" value="Lambda_DNA-bd_dom_sf"/>
</dbReference>
<dbReference type="GO" id="GO:0003677">
    <property type="term" value="F:DNA binding"/>
    <property type="evidence" value="ECO:0007669"/>
    <property type="project" value="InterPro"/>
</dbReference>
<dbReference type="InterPro" id="IPR001387">
    <property type="entry name" value="Cro/C1-type_HTH"/>
</dbReference>
<dbReference type="Proteomes" id="UP000244867">
    <property type="component" value="Unassembled WGS sequence"/>
</dbReference>
<dbReference type="Pfam" id="PF01381">
    <property type="entry name" value="HTH_3"/>
    <property type="match status" value="1"/>
</dbReference>
<dbReference type="PROSITE" id="PS50943">
    <property type="entry name" value="HTH_CROC1"/>
    <property type="match status" value="1"/>
</dbReference>
<accession>A0A2R7YUH6</accession>
<name>A0A2R7YUH6_9ACTN</name>
<dbReference type="EMBL" id="PYXZ01000009">
    <property type="protein sequence ID" value="PUA79726.1"/>
    <property type="molecule type" value="Genomic_DNA"/>
</dbReference>
<dbReference type="Gene3D" id="1.10.260.40">
    <property type="entry name" value="lambda repressor-like DNA-binding domains"/>
    <property type="match status" value="1"/>
</dbReference>
<feature type="compositionally biased region" description="Pro residues" evidence="1">
    <location>
        <begin position="182"/>
        <end position="195"/>
    </location>
</feature>
<dbReference type="SMART" id="SM00530">
    <property type="entry name" value="HTH_XRE"/>
    <property type="match status" value="1"/>
</dbReference>
<feature type="domain" description="HTH cro/C1-type" evidence="2">
    <location>
        <begin position="2"/>
        <end position="56"/>
    </location>
</feature>
<dbReference type="AlphaFoldDB" id="A0A2R7YUH6"/>
<evidence type="ECO:0000313" key="3">
    <source>
        <dbReference type="EMBL" id="PUA79726.1"/>
    </source>
</evidence>
<dbReference type="SUPFAM" id="SSF47413">
    <property type="entry name" value="lambda repressor-like DNA-binding domains"/>
    <property type="match status" value="1"/>
</dbReference>
<evidence type="ECO:0000313" key="4">
    <source>
        <dbReference type="Proteomes" id="UP000244867"/>
    </source>
</evidence>
<protein>
    <recommendedName>
        <fullName evidence="2">HTH cro/C1-type domain-containing protein</fullName>
    </recommendedName>
</protein>
<evidence type="ECO:0000259" key="2">
    <source>
        <dbReference type="PROSITE" id="PS50943"/>
    </source>
</evidence>
<evidence type="ECO:0000256" key="1">
    <source>
        <dbReference type="SAM" id="MobiDB-lite"/>
    </source>
</evidence>
<reference evidence="3 4" key="1">
    <citation type="submission" date="2018-03" db="EMBL/GenBank/DDBJ databases">
        <authorList>
            <person name="Keele B.F."/>
        </authorList>
    </citation>
    <scope>NUCLEOTIDE SEQUENCE [LARGE SCALE GENOMIC DNA]</scope>
    <source>
        <strain evidence="3 4">IB-3</strain>
    </source>
</reference>
<organism evidence="3 4">
    <name type="scientific">Nocardioides currus</name>
    <dbReference type="NCBI Taxonomy" id="2133958"/>
    <lineage>
        <taxon>Bacteria</taxon>
        <taxon>Bacillati</taxon>
        <taxon>Actinomycetota</taxon>
        <taxon>Actinomycetes</taxon>
        <taxon>Propionibacteriales</taxon>
        <taxon>Nocardioidaceae</taxon>
        <taxon>Nocardioides</taxon>
    </lineage>
</organism>
<dbReference type="OrthoDB" id="3776222at2"/>
<keyword evidence="4" id="KW-1185">Reference proteome</keyword>
<sequence>MVRRARRRARLSQRELAHELGVSQSAVAKWETGRRSPSARMLARVLEVADLRLAAVGPDGQRVRPMRSVAARDAAGRRYPAHAFVWTQGWWAPTGAESTAWIGPILARSCDLGLPRVRYGRWWELGREPTLADLDDHPTWAQLVAEARAGREPRHRTPFHIPEWVLVDTHRSRNRRPEDFRGPPPRIGPVPPRIGPVPTRIGTVPTRIGTVPSRPRDG</sequence>
<dbReference type="CDD" id="cd00093">
    <property type="entry name" value="HTH_XRE"/>
    <property type="match status" value="1"/>
</dbReference>
<gene>
    <name evidence="3" type="ORF">C7S10_18185</name>
</gene>
<proteinExistence type="predicted"/>